<accession>A0A0F6W430</accession>
<feature type="compositionally biased region" description="Low complexity" evidence="1">
    <location>
        <begin position="356"/>
        <end position="370"/>
    </location>
</feature>
<feature type="compositionally biased region" description="Basic and acidic residues" evidence="1">
    <location>
        <begin position="344"/>
        <end position="355"/>
    </location>
</feature>
<dbReference type="STRING" id="927083.DB32_004041"/>
<feature type="transmembrane region" description="Helical" evidence="2">
    <location>
        <begin position="287"/>
        <end position="307"/>
    </location>
</feature>
<proteinExistence type="predicted"/>
<keyword evidence="3" id="KW-0732">Signal</keyword>
<gene>
    <name evidence="5" type="ORF">DB32_004041</name>
</gene>
<feature type="chain" id="PRO_5002511282" description="Peptidase MA-like domain-containing protein" evidence="3">
    <location>
        <begin position="24"/>
        <end position="410"/>
    </location>
</feature>
<feature type="compositionally biased region" description="Acidic residues" evidence="1">
    <location>
        <begin position="374"/>
        <end position="383"/>
    </location>
</feature>
<protein>
    <recommendedName>
        <fullName evidence="4">Peptidase MA-like domain-containing protein</fullName>
    </recommendedName>
</protein>
<reference evidence="5 6" key="1">
    <citation type="submission" date="2015-03" db="EMBL/GenBank/DDBJ databases">
        <title>Genome assembly of Sandaracinus amylolyticus DSM 53668.</title>
        <authorList>
            <person name="Sharma G."/>
            <person name="Subramanian S."/>
        </authorList>
    </citation>
    <scope>NUCLEOTIDE SEQUENCE [LARGE SCALE GENOMIC DNA]</scope>
    <source>
        <strain evidence="5 6">DSM 53668</strain>
    </source>
</reference>
<evidence type="ECO:0000313" key="6">
    <source>
        <dbReference type="Proteomes" id="UP000034883"/>
    </source>
</evidence>
<dbReference type="Proteomes" id="UP000034883">
    <property type="component" value="Chromosome"/>
</dbReference>
<dbReference type="RefSeq" id="WP_053234141.1">
    <property type="nucleotide sequence ID" value="NZ_CP011125.1"/>
</dbReference>
<evidence type="ECO:0000256" key="2">
    <source>
        <dbReference type="SAM" id="Phobius"/>
    </source>
</evidence>
<evidence type="ECO:0000256" key="1">
    <source>
        <dbReference type="SAM" id="MobiDB-lite"/>
    </source>
</evidence>
<keyword evidence="6" id="KW-1185">Reference proteome</keyword>
<sequence>MRLLSSLLTALLAFFALVSSARADDPPVPSDVSLAHFEASALPPAPEGFVTRVVGDVRWDHPRAASPLVDELVATLGREWPRIERELGAEIDDALVIRIARDPDEMAALAPPNAPPPAYAVGVAYPATGLVLLTLSAPSTWERPSVPQVLTHELSHVALHRAAGGRPVPRWLSEGLAIHQARERSFERVQTLWEATVRGTLLPLDDLSRGFPAQAHRVSVAYAESADFVEWLRLRGGDDAHFRELVSRIARDQPFETAVSQTWSAGIGQLEHEWREGLAERYGAMPLLLGTGLIWALIGVLVLLAWWRRRRDARRTLERWGAEEERAARAAAVARIAVVTTARPVRDDAPAHDAPADGAPADGPRAADGARAADDEDDGDDDASPPRDARGPRDPHVPTIVWEGRSHTLH</sequence>
<feature type="compositionally biased region" description="Basic and acidic residues" evidence="1">
    <location>
        <begin position="384"/>
        <end position="396"/>
    </location>
</feature>
<evidence type="ECO:0000256" key="3">
    <source>
        <dbReference type="SAM" id="SignalP"/>
    </source>
</evidence>
<feature type="domain" description="Peptidase MA-like" evidence="4">
    <location>
        <begin position="115"/>
        <end position="277"/>
    </location>
</feature>
<dbReference type="Pfam" id="PF13485">
    <property type="entry name" value="Peptidase_MA_2"/>
    <property type="match status" value="1"/>
</dbReference>
<keyword evidence="2" id="KW-0472">Membrane</keyword>
<evidence type="ECO:0000313" key="5">
    <source>
        <dbReference type="EMBL" id="AKF06892.1"/>
    </source>
</evidence>
<organism evidence="5 6">
    <name type="scientific">Sandaracinus amylolyticus</name>
    <dbReference type="NCBI Taxonomy" id="927083"/>
    <lineage>
        <taxon>Bacteria</taxon>
        <taxon>Pseudomonadati</taxon>
        <taxon>Myxococcota</taxon>
        <taxon>Polyangia</taxon>
        <taxon>Polyangiales</taxon>
        <taxon>Sandaracinaceae</taxon>
        <taxon>Sandaracinus</taxon>
    </lineage>
</organism>
<dbReference type="InterPro" id="IPR039568">
    <property type="entry name" value="Peptidase_MA-like_dom"/>
</dbReference>
<dbReference type="OrthoDB" id="5507545at2"/>
<keyword evidence="2" id="KW-0812">Transmembrane</keyword>
<dbReference type="EMBL" id="CP011125">
    <property type="protein sequence ID" value="AKF06892.1"/>
    <property type="molecule type" value="Genomic_DNA"/>
</dbReference>
<name>A0A0F6W430_9BACT</name>
<feature type="region of interest" description="Disordered" evidence="1">
    <location>
        <begin position="344"/>
        <end position="410"/>
    </location>
</feature>
<dbReference type="AlphaFoldDB" id="A0A0F6W430"/>
<feature type="signal peptide" evidence="3">
    <location>
        <begin position="1"/>
        <end position="23"/>
    </location>
</feature>
<evidence type="ECO:0000259" key="4">
    <source>
        <dbReference type="Pfam" id="PF13485"/>
    </source>
</evidence>
<keyword evidence="2" id="KW-1133">Transmembrane helix</keyword>
<dbReference type="KEGG" id="samy:DB32_004041"/>